<keyword evidence="5" id="KW-0677">Repeat</keyword>
<evidence type="ECO:0000256" key="3">
    <source>
        <dbReference type="ARBA" id="ARBA00022448"/>
    </source>
</evidence>
<keyword evidence="13" id="KW-1185">Reference proteome</keyword>
<sequence length="369" mass="40549">MLQTGFINSAHSDLVTCAAYDYYGLKLATCGLDQRICVWSLDEEEEEEGKGKGKWVLKDEWKAHDAPISHLAWAHPEFGDVLASAGFDRTVKIWERQIRAGWQETAVLLDARGSTRQVEFAPNVFGLKVAVVSTDGYLRVYDCLDQTRLDAWALAEQVDLSPPIRVEEQAATQGVSTPEIPTVVNREADSGWSLSWCKDRYWGQLVACVAGPTGVVKIIQFSPSRTPQTVLKLESAATVTSVSWAPSCGRSYHLLATGGKDGHVRIWKVDGPIIDEQEEEAFDDTDEDEHISRKTWSAQLVADFDDHANLGTQVGGVVGKVEWNVTGTILSSSGSDGRVRLWKATSTSAGRIWRIAGSVGVEQRVEGEE</sequence>
<dbReference type="PANTHER" id="PTHR11024:SF3">
    <property type="entry name" value="NUCLEOPORIN SEH1"/>
    <property type="match status" value="1"/>
</dbReference>
<dbReference type="InterPro" id="IPR036322">
    <property type="entry name" value="WD40_repeat_dom_sf"/>
</dbReference>
<keyword evidence="3" id="KW-0813">Transport</keyword>
<dbReference type="GO" id="GO:0035859">
    <property type="term" value="C:Seh1-associated complex"/>
    <property type="evidence" value="ECO:0007669"/>
    <property type="project" value="TreeGrafter"/>
</dbReference>
<dbReference type="SMART" id="SM00320">
    <property type="entry name" value="WD40"/>
    <property type="match status" value="5"/>
</dbReference>
<evidence type="ECO:0000256" key="4">
    <source>
        <dbReference type="ARBA" id="ARBA00022574"/>
    </source>
</evidence>
<dbReference type="InterPro" id="IPR037363">
    <property type="entry name" value="Sec13/Seh1_fam"/>
</dbReference>
<keyword evidence="6" id="KW-0509">mRNA transport</keyword>
<evidence type="ECO:0000256" key="2">
    <source>
        <dbReference type="ARBA" id="ARBA00010102"/>
    </source>
</evidence>
<keyword evidence="10" id="KW-0539">Nucleus</keyword>
<evidence type="ECO:0000256" key="7">
    <source>
        <dbReference type="ARBA" id="ARBA00022927"/>
    </source>
</evidence>
<keyword evidence="4 11" id="KW-0853">WD repeat</keyword>
<reference evidence="12" key="1">
    <citation type="submission" date="2022-08" db="EMBL/GenBank/DDBJ databases">
        <title>A Global Phylogenomic Analysis of the Shiitake Genus Lentinula.</title>
        <authorList>
            <consortium name="DOE Joint Genome Institute"/>
            <person name="Sierra-Patev S."/>
            <person name="Min B."/>
            <person name="Naranjo-Ortiz M."/>
            <person name="Looney B."/>
            <person name="Konkel Z."/>
            <person name="Slot J.C."/>
            <person name="Sakamoto Y."/>
            <person name="Steenwyk J.L."/>
            <person name="Rokas A."/>
            <person name="Carro J."/>
            <person name="Camarero S."/>
            <person name="Ferreira P."/>
            <person name="Molpeceres G."/>
            <person name="Ruiz-Duenas F.J."/>
            <person name="Serrano A."/>
            <person name="Henrissat B."/>
            <person name="Drula E."/>
            <person name="Hughes K.W."/>
            <person name="Mata J.L."/>
            <person name="Ishikawa N.K."/>
            <person name="Vargas-Isla R."/>
            <person name="Ushijima S."/>
            <person name="Smith C.A."/>
            <person name="Ahrendt S."/>
            <person name="Andreopoulos W."/>
            <person name="He G."/>
            <person name="Labutti K."/>
            <person name="Lipzen A."/>
            <person name="Ng V."/>
            <person name="Riley R."/>
            <person name="Sandor L."/>
            <person name="Barry K."/>
            <person name="Martinez A.T."/>
            <person name="Xiao Y."/>
            <person name="Gibbons J.G."/>
            <person name="Terashima K."/>
            <person name="Grigoriev I.V."/>
            <person name="Hibbett D.S."/>
        </authorList>
    </citation>
    <scope>NUCLEOTIDE SEQUENCE</scope>
    <source>
        <strain evidence="12">JLM2183</strain>
    </source>
</reference>
<dbReference type="GO" id="GO:1904263">
    <property type="term" value="P:positive regulation of TORC1 signaling"/>
    <property type="evidence" value="ECO:0007669"/>
    <property type="project" value="TreeGrafter"/>
</dbReference>
<dbReference type="PRINTS" id="PR00320">
    <property type="entry name" value="GPROTEINBRPT"/>
</dbReference>
<protein>
    <submittedName>
        <fullName evidence="12">WD40 repeat-like protein</fullName>
    </submittedName>
</protein>
<proteinExistence type="inferred from homology"/>
<dbReference type="PROSITE" id="PS50294">
    <property type="entry name" value="WD_REPEATS_REGION"/>
    <property type="match status" value="1"/>
</dbReference>
<evidence type="ECO:0000256" key="9">
    <source>
        <dbReference type="ARBA" id="ARBA00023132"/>
    </source>
</evidence>
<evidence type="ECO:0000256" key="5">
    <source>
        <dbReference type="ARBA" id="ARBA00022737"/>
    </source>
</evidence>
<evidence type="ECO:0000313" key="13">
    <source>
        <dbReference type="Proteomes" id="UP001150266"/>
    </source>
</evidence>
<dbReference type="PANTHER" id="PTHR11024">
    <property type="entry name" value="NUCLEAR PORE COMPLEX PROTEIN SEC13 / SEH1 FAMILY MEMBER"/>
    <property type="match status" value="1"/>
</dbReference>
<keyword evidence="8" id="KW-0811">Translocation</keyword>
<evidence type="ECO:0000256" key="6">
    <source>
        <dbReference type="ARBA" id="ARBA00022816"/>
    </source>
</evidence>
<dbReference type="PROSITE" id="PS50082">
    <property type="entry name" value="WD_REPEATS_2"/>
    <property type="match status" value="4"/>
</dbReference>
<dbReference type="Proteomes" id="UP001150266">
    <property type="component" value="Unassembled WGS sequence"/>
</dbReference>
<feature type="repeat" description="WD" evidence="11">
    <location>
        <begin position="61"/>
        <end position="95"/>
    </location>
</feature>
<dbReference type="GO" id="GO:0031080">
    <property type="term" value="C:nuclear pore outer ring"/>
    <property type="evidence" value="ECO:0007669"/>
    <property type="project" value="TreeGrafter"/>
</dbReference>
<organism evidence="12 13">
    <name type="scientific">Lentinula aciculospora</name>
    <dbReference type="NCBI Taxonomy" id="153920"/>
    <lineage>
        <taxon>Eukaryota</taxon>
        <taxon>Fungi</taxon>
        <taxon>Dikarya</taxon>
        <taxon>Basidiomycota</taxon>
        <taxon>Agaricomycotina</taxon>
        <taxon>Agaricomycetes</taxon>
        <taxon>Agaricomycetidae</taxon>
        <taxon>Agaricales</taxon>
        <taxon>Marasmiineae</taxon>
        <taxon>Omphalotaceae</taxon>
        <taxon>Lentinula</taxon>
    </lineage>
</organism>
<dbReference type="AlphaFoldDB" id="A0A9W9DKC5"/>
<dbReference type="GO" id="GO:0051028">
    <property type="term" value="P:mRNA transport"/>
    <property type="evidence" value="ECO:0007669"/>
    <property type="project" value="UniProtKB-KW"/>
</dbReference>
<dbReference type="Pfam" id="PF00400">
    <property type="entry name" value="WD40"/>
    <property type="match status" value="4"/>
</dbReference>
<evidence type="ECO:0000256" key="1">
    <source>
        <dbReference type="ARBA" id="ARBA00004567"/>
    </source>
</evidence>
<keyword evidence="9" id="KW-0906">Nuclear pore complex</keyword>
<dbReference type="SUPFAM" id="SSF50978">
    <property type="entry name" value="WD40 repeat-like"/>
    <property type="match status" value="1"/>
</dbReference>
<feature type="repeat" description="WD" evidence="11">
    <location>
        <begin position="318"/>
        <end position="352"/>
    </location>
</feature>
<evidence type="ECO:0000256" key="10">
    <source>
        <dbReference type="ARBA" id="ARBA00023242"/>
    </source>
</evidence>
<dbReference type="EMBL" id="JAOTPV010000017">
    <property type="protein sequence ID" value="KAJ4473747.1"/>
    <property type="molecule type" value="Genomic_DNA"/>
</dbReference>
<comment type="similarity">
    <text evidence="2">Belongs to the WD repeat SEC13 family.</text>
</comment>
<dbReference type="OrthoDB" id="5566198at2759"/>
<evidence type="ECO:0000256" key="11">
    <source>
        <dbReference type="PROSITE-ProRule" id="PRU00221"/>
    </source>
</evidence>
<dbReference type="InterPro" id="IPR001680">
    <property type="entry name" value="WD40_rpt"/>
</dbReference>
<feature type="repeat" description="WD" evidence="11">
    <location>
        <begin position="239"/>
        <end position="270"/>
    </location>
</feature>
<dbReference type="GO" id="GO:0015031">
    <property type="term" value="P:protein transport"/>
    <property type="evidence" value="ECO:0007669"/>
    <property type="project" value="UniProtKB-KW"/>
</dbReference>
<comment type="subcellular location">
    <subcellularLocation>
        <location evidence="1">Nucleus</location>
        <location evidence="1">Nuclear pore complex</location>
    </subcellularLocation>
</comment>
<dbReference type="InterPro" id="IPR015943">
    <property type="entry name" value="WD40/YVTN_repeat-like_dom_sf"/>
</dbReference>
<comment type="caution">
    <text evidence="12">The sequence shown here is derived from an EMBL/GenBank/DDBJ whole genome shotgun (WGS) entry which is preliminary data.</text>
</comment>
<dbReference type="GO" id="GO:0034198">
    <property type="term" value="P:cellular response to amino acid starvation"/>
    <property type="evidence" value="ECO:0007669"/>
    <property type="project" value="TreeGrafter"/>
</dbReference>
<accession>A0A9W9DKC5</accession>
<keyword evidence="7" id="KW-0653">Protein transport</keyword>
<dbReference type="InterPro" id="IPR020472">
    <property type="entry name" value="WD40_PAC1"/>
</dbReference>
<dbReference type="Gene3D" id="2.130.10.10">
    <property type="entry name" value="YVTN repeat-like/Quinoprotein amine dehydrogenase"/>
    <property type="match status" value="1"/>
</dbReference>
<dbReference type="GO" id="GO:0005198">
    <property type="term" value="F:structural molecule activity"/>
    <property type="evidence" value="ECO:0007669"/>
    <property type="project" value="InterPro"/>
</dbReference>
<feature type="repeat" description="WD" evidence="11">
    <location>
        <begin position="8"/>
        <end position="49"/>
    </location>
</feature>
<gene>
    <name evidence="12" type="ORF">J3R30DRAFT_3781263</name>
</gene>
<evidence type="ECO:0000313" key="12">
    <source>
        <dbReference type="EMBL" id="KAJ4473747.1"/>
    </source>
</evidence>
<evidence type="ECO:0000256" key="8">
    <source>
        <dbReference type="ARBA" id="ARBA00023010"/>
    </source>
</evidence>
<name>A0A9W9DKC5_9AGAR</name>